<evidence type="ECO:0000313" key="9">
    <source>
        <dbReference type="Proteomes" id="UP000254802"/>
    </source>
</evidence>
<dbReference type="Proteomes" id="UP000254802">
    <property type="component" value="Unassembled WGS sequence"/>
</dbReference>
<evidence type="ECO:0000256" key="4">
    <source>
        <dbReference type="PIRSR" id="PIRSR620019-2"/>
    </source>
</evidence>
<dbReference type="Gene3D" id="3.40.50.20">
    <property type="match status" value="1"/>
</dbReference>
<dbReference type="PROSITE" id="PS00101">
    <property type="entry name" value="HEXAPEP_TRANSFERASES"/>
    <property type="match status" value="1"/>
</dbReference>
<keyword evidence="2 6" id="KW-0808">Transferase</keyword>
<dbReference type="EMBL" id="VAJB01000007">
    <property type="protein sequence ID" value="TRB75341.1"/>
    <property type="molecule type" value="Genomic_DNA"/>
</dbReference>
<dbReference type="EMBL" id="VAJI01000006">
    <property type="protein sequence ID" value="TRB38805.1"/>
    <property type="molecule type" value="Genomic_DNA"/>
</dbReference>
<protein>
    <submittedName>
        <fullName evidence="6 7">Acetyltransferase</fullName>
        <ecNumber evidence="6">2.3.1.89</ecNumber>
    </submittedName>
</protein>
<dbReference type="NCBIfam" id="TIGR03570">
    <property type="entry name" value="NeuD_NnaD"/>
    <property type="match status" value="1"/>
</dbReference>
<dbReference type="AlphaFoldDB" id="A0A248ZY14"/>
<dbReference type="PANTHER" id="PTHR43300:SF7">
    <property type="entry name" value="UDP-N-ACETYLBACILLOSAMINE N-ACETYLTRANSFERASE"/>
    <property type="match status" value="1"/>
</dbReference>
<dbReference type="PANTHER" id="PTHR43300">
    <property type="entry name" value="ACETYLTRANSFERASE"/>
    <property type="match status" value="1"/>
</dbReference>
<dbReference type="InterPro" id="IPR050179">
    <property type="entry name" value="Trans_hexapeptide_repeat"/>
</dbReference>
<keyword evidence="6" id="KW-0012">Acyltransferase</keyword>
<dbReference type="Gene3D" id="2.160.10.10">
    <property type="entry name" value="Hexapeptide repeat proteins"/>
    <property type="match status" value="1"/>
</dbReference>
<dbReference type="InterPro" id="IPR041561">
    <property type="entry name" value="PglD_N"/>
</dbReference>
<dbReference type="KEGG" id="mhaq:WC39_04010"/>
<dbReference type="InterPro" id="IPR018357">
    <property type="entry name" value="Hexapep_transf_CS"/>
</dbReference>
<dbReference type="InterPro" id="IPR011004">
    <property type="entry name" value="Trimer_LpxA-like_sf"/>
</dbReference>
<evidence type="ECO:0000313" key="8">
    <source>
        <dbReference type="EMBL" id="TRB75341.1"/>
    </source>
</evidence>
<evidence type="ECO:0000256" key="1">
    <source>
        <dbReference type="ARBA" id="ARBA00007274"/>
    </source>
</evidence>
<name>A0A248ZY14_MANHA</name>
<dbReference type="OrthoDB" id="9794407at2"/>
<sequence length="214" mass="23230">MQQKSKREKLILIGAGGYAKSVLDSLDHEQYEFCGLIDNFKPEGSVHLGYPILASTIDCFSKRDNYHYFICIGNNSYRLEKFSKLQKYKCRIINVVDKTALVSKNSTLGIGVFVGKMAIVNSGVTVGDNVIINTKSLVEHGCFIGSHCNISTNTTLNGDVIVEDHAFIGSSSVVNGQLRVGESALVGSGAVVIRNVEPRTVVAGVPAKYIKDIK</sequence>
<dbReference type="CDD" id="cd03360">
    <property type="entry name" value="LbH_AT_putative"/>
    <property type="match status" value="1"/>
</dbReference>
<dbReference type="SUPFAM" id="SSF51161">
    <property type="entry name" value="Trimeric LpxA-like enzymes"/>
    <property type="match status" value="1"/>
</dbReference>
<dbReference type="Proteomes" id="UP000315164">
    <property type="component" value="Unassembled WGS sequence"/>
</dbReference>
<evidence type="ECO:0000313" key="11">
    <source>
        <dbReference type="Proteomes" id="UP000318394"/>
    </source>
</evidence>
<evidence type="ECO:0000313" key="10">
    <source>
        <dbReference type="Proteomes" id="UP000315164"/>
    </source>
</evidence>
<evidence type="ECO:0000256" key="2">
    <source>
        <dbReference type="ARBA" id="ARBA00022679"/>
    </source>
</evidence>
<accession>A0A248ZY14</accession>
<proteinExistence type="inferred from homology"/>
<dbReference type="GO" id="GO:0047200">
    <property type="term" value="F:tetrahydrodipicolinate N-acetyltransferase activity"/>
    <property type="evidence" value="ECO:0007669"/>
    <property type="project" value="UniProtKB-EC"/>
</dbReference>
<dbReference type="EMBL" id="UGPN01000002">
    <property type="protein sequence ID" value="STY64566.1"/>
    <property type="molecule type" value="Genomic_DNA"/>
</dbReference>
<dbReference type="Pfam" id="PF17836">
    <property type="entry name" value="PglD_N"/>
    <property type="match status" value="1"/>
</dbReference>
<comment type="similarity">
    <text evidence="1">Belongs to the transferase hexapeptide repeat family.</text>
</comment>
<evidence type="ECO:0000313" key="6">
    <source>
        <dbReference type="EMBL" id="STY64566.1"/>
    </source>
</evidence>
<keyword evidence="3" id="KW-0677">Repeat</keyword>
<gene>
    <name evidence="6" type="primary">dapH</name>
    <name evidence="8" type="ORF">FEA53_05020</name>
    <name evidence="7" type="ORF">FEB89_04835</name>
    <name evidence="6" type="ORF">NCTC10638_03748</name>
</gene>
<dbReference type="KEGG" id="mhay:VK67_04010"/>
<dbReference type="EC" id="2.3.1.89" evidence="6"/>
<dbReference type="GeneID" id="67368417"/>
<organism evidence="6 9">
    <name type="scientific">Mannheimia haemolytica</name>
    <name type="common">Pasteurella haemolytica</name>
    <dbReference type="NCBI Taxonomy" id="75985"/>
    <lineage>
        <taxon>Bacteria</taxon>
        <taxon>Pseudomonadati</taxon>
        <taxon>Pseudomonadota</taxon>
        <taxon>Gammaproteobacteria</taxon>
        <taxon>Pasteurellales</taxon>
        <taxon>Pasteurellaceae</taxon>
        <taxon>Mannheimia</taxon>
    </lineage>
</organism>
<feature type="binding site" evidence="4">
    <location>
        <position position="73"/>
    </location>
    <ligand>
        <name>substrate</name>
    </ligand>
</feature>
<keyword evidence="11" id="KW-1185">Reference proteome</keyword>
<dbReference type="InterPro" id="IPR020019">
    <property type="entry name" value="AcTrfase_PglD-like"/>
</dbReference>
<dbReference type="STRING" id="75985.WC39_04010"/>
<evidence type="ECO:0000256" key="3">
    <source>
        <dbReference type="ARBA" id="ARBA00022737"/>
    </source>
</evidence>
<dbReference type="RefSeq" id="WP_006247888.1">
    <property type="nucleotide sequence ID" value="NZ_CP011098.1"/>
</dbReference>
<evidence type="ECO:0000259" key="5">
    <source>
        <dbReference type="Pfam" id="PF17836"/>
    </source>
</evidence>
<reference evidence="10 11" key="2">
    <citation type="journal article" date="2019" name="Vet. Microbiol.">
        <title>Genetic characterization of susceptible and multi-drug resistant Mannheimia haemolytica isolated from high-risk stocker calves prior to and after antimicrobial metaphylaxis.</title>
        <authorList>
            <person name="Snyder E.R."/>
            <person name="Alvarez-Narvaez S."/>
            <person name="Credille B.C."/>
        </authorList>
    </citation>
    <scope>NUCLEOTIDE SEQUENCE [LARGE SCALE GENOMIC DNA]</scope>
    <source>
        <strain evidence="8 10">UGA-R5-128-1</strain>
        <strain evidence="7 11">UGA-R7-163-1</strain>
    </source>
</reference>
<feature type="domain" description="PglD N-terminal" evidence="5">
    <location>
        <begin position="9"/>
        <end position="85"/>
    </location>
</feature>
<evidence type="ECO:0000313" key="7">
    <source>
        <dbReference type="EMBL" id="TRB38805.1"/>
    </source>
</evidence>
<reference evidence="6 9" key="1">
    <citation type="submission" date="2018-06" db="EMBL/GenBank/DDBJ databases">
        <authorList>
            <consortium name="Pathogen Informatics"/>
            <person name="Doyle S."/>
        </authorList>
    </citation>
    <scope>NUCLEOTIDE SEQUENCE [LARGE SCALE GENOMIC DNA]</scope>
    <source>
        <strain evidence="6 9">NCTC10638</strain>
    </source>
</reference>
<dbReference type="Proteomes" id="UP000318394">
    <property type="component" value="Unassembled WGS sequence"/>
</dbReference>